<name>A0ABW2ANX1_9MICO</name>
<dbReference type="InterPro" id="IPR027417">
    <property type="entry name" value="P-loop_NTPase"/>
</dbReference>
<dbReference type="Proteomes" id="UP001596356">
    <property type="component" value="Unassembled WGS sequence"/>
</dbReference>
<sequence length="219" mass="22910">MSTALTITAARAGWSSVAIDADPWGGGLDNLFDLAADPGLRWPDLLGSDGTLPGQPLLDRLPTADSGARVVACDGPDPIPPDRLREVIAACRRASDLVVVDVPRDLAAAGAALAVADVLIVVTAPDRRVLVITEQLIGYARAIEPDLPLGFVVRDTREHVAQQIARLSDVPLLGVLAHDRKLDQRQSSPAVPGASARSAVSALAAALLRDLVIEHRVAS</sequence>
<dbReference type="Gene3D" id="3.40.50.300">
    <property type="entry name" value="P-loop containing nucleotide triphosphate hydrolases"/>
    <property type="match status" value="1"/>
</dbReference>
<keyword evidence="2" id="KW-1185">Reference proteome</keyword>
<proteinExistence type="predicted"/>
<dbReference type="RefSeq" id="WP_377820106.1">
    <property type="nucleotide sequence ID" value="NZ_JBHSWJ010000002.1"/>
</dbReference>
<reference evidence="2" key="1">
    <citation type="journal article" date="2019" name="Int. J. Syst. Evol. Microbiol.">
        <title>The Global Catalogue of Microorganisms (GCM) 10K type strain sequencing project: providing services to taxonomists for standard genome sequencing and annotation.</title>
        <authorList>
            <consortium name="The Broad Institute Genomics Platform"/>
            <consortium name="The Broad Institute Genome Sequencing Center for Infectious Disease"/>
            <person name="Wu L."/>
            <person name="Ma J."/>
        </authorList>
    </citation>
    <scope>NUCLEOTIDE SEQUENCE [LARGE SCALE GENOMIC DNA]</scope>
    <source>
        <strain evidence="2">NBRC 106593</strain>
    </source>
</reference>
<accession>A0ABW2ANX1</accession>
<comment type="caution">
    <text evidence="1">The sequence shown here is derived from an EMBL/GenBank/DDBJ whole genome shotgun (WGS) entry which is preliminary data.</text>
</comment>
<organism evidence="1 2">
    <name type="scientific">Branchiibius cervicis</name>
    <dbReference type="NCBI Taxonomy" id="908252"/>
    <lineage>
        <taxon>Bacteria</taxon>
        <taxon>Bacillati</taxon>
        <taxon>Actinomycetota</taxon>
        <taxon>Actinomycetes</taxon>
        <taxon>Micrococcales</taxon>
        <taxon>Dermacoccaceae</taxon>
        <taxon>Branchiibius</taxon>
    </lineage>
</organism>
<evidence type="ECO:0000313" key="1">
    <source>
        <dbReference type="EMBL" id="MFC6712634.1"/>
    </source>
</evidence>
<dbReference type="EMBL" id="JBHSWJ010000002">
    <property type="protein sequence ID" value="MFC6712634.1"/>
    <property type="molecule type" value="Genomic_DNA"/>
</dbReference>
<protein>
    <recommendedName>
        <fullName evidence="3">CobQ/CobB/MinD/ParA nucleotide binding domain-containing protein</fullName>
    </recommendedName>
</protein>
<evidence type="ECO:0008006" key="3">
    <source>
        <dbReference type="Google" id="ProtNLM"/>
    </source>
</evidence>
<evidence type="ECO:0000313" key="2">
    <source>
        <dbReference type="Proteomes" id="UP001596356"/>
    </source>
</evidence>
<gene>
    <name evidence="1" type="ORF">ACFQBT_01710</name>
</gene>
<dbReference type="SUPFAM" id="SSF52540">
    <property type="entry name" value="P-loop containing nucleoside triphosphate hydrolases"/>
    <property type="match status" value="1"/>
</dbReference>